<organism evidence="2">
    <name type="scientific">marine sediment metagenome</name>
    <dbReference type="NCBI Taxonomy" id="412755"/>
    <lineage>
        <taxon>unclassified sequences</taxon>
        <taxon>metagenomes</taxon>
        <taxon>ecological metagenomes</taxon>
    </lineage>
</organism>
<protein>
    <submittedName>
        <fullName evidence="2">Uncharacterized protein</fullName>
    </submittedName>
</protein>
<reference evidence="2" key="1">
    <citation type="journal article" date="2015" name="Nature">
        <title>Complex archaea that bridge the gap between prokaryotes and eukaryotes.</title>
        <authorList>
            <person name="Spang A."/>
            <person name="Saw J.H."/>
            <person name="Jorgensen S.L."/>
            <person name="Zaremba-Niedzwiedzka K."/>
            <person name="Martijn J."/>
            <person name="Lind A.E."/>
            <person name="van Eijk R."/>
            <person name="Schleper C."/>
            <person name="Guy L."/>
            <person name="Ettema T.J."/>
        </authorList>
    </citation>
    <scope>NUCLEOTIDE SEQUENCE</scope>
</reference>
<dbReference type="EMBL" id="LAZR01016282">
    <property type="protein sequence ID" value="KKM05175.1"/>
    <property type="molecule type" value="Genomic_DNA"/>
</dbReference>
<accession>A0A0F9H299</accession>
<dbReference type="AlphaFoldDB" id="A0A0F9H299"/>
<evidence type="ECO:0000313" key="2">
    <source>
        <dbReference type="EMBL" id="KKM05175.1"/>
    </source>
</evidence>
<proteinExistence type="predicted"/>
<name>A0A0F9H299_9ZZZZ</name>
<evidence type="ECO:0000256" key="1">
    <source>
        <dbReference type="SAM" id="MobiDB-lite"/>
    </source>
</evidence>
<feature type="region of interest" description="Disordered" evidence="1">
    <location>
        <begin position="101"/>
        <end position="121"/>
    </location>
</feature>
<sequence>MQQIINYKNAFKCKKCPQSNGMNGCPVWWETVWEQPGTQPKLIKACGFTQFPLYIIELIKASNRPAATIEEMRNETAIGLEKIAMGLIRVAQVSEELMKQDTINHLDNPQIEDKPGNNGEA</sequence>
<gene>
    <name evidence="2" type="ORF">LCGC14_1756780</name>
</gene>
<comment type="caution">
    <text evidence="2">The sequence shown here is derived from an EMBL/GenBank/DDBJ whole genome shotgun (WGS) entry which is preliminary data.</text>
</comment>